<proteinExistence type="predicted"/>
<keyword evidence="1" id="KW-0732">Signal</keyword>
<name>A0A4R6R4W6_9FIRM</name>
<reference evidence="3 4" key="1">
    <citation type="submission" date="2019-03" db="EMBL/GenBank/DDBJ databases">
        <title>Subsurface microbial communities from deep shales in Ohio and West Virginia, USA.</title>
        <authorList>
            <person name="Wrighton K."/>
        </authorList>
    </citation>
    <scope>NUCLEOTIDE SEQUENCE [LARGE SCALE GENOMIC DNA]</scope>
    <source>
        <strain evidence="3 4">MSL 7</strain>
    </source>
</reference>
<protein>
    <submittedName>
        <fullName evidence="3">Glycine betaine/proline transport system substrate-binding protein</fullName>
    </submittedName>
</protein>
<gene>
    <name evidence="3" type="ORF">C7957_1551</name>
</gene>
<accession>A0A4R6R4W6</accession>
<evidence type="ECO:0000313" key="3">
    <source>
        <dbReference type="EMBL" id="TDP80903.1"/>
    </source>
</evidence>
<dbReference type="GO" id="GO:0043190">
    <property type="term" value="C:ATP-binding cassette (ABC) transporter complex"/>
    <property type="evidence" value="ECO:0007669"/>
    <property type="project" value="InterPro"/>
</dbReference>
<organism evidence="3 4">
    <name type="scientific">Halanaerobium saccharolyticum</name>
    <dbReference type="NCBI Taxonomy" id="43595"/>
    <lineage>
        <taxon>Bacteria</taxon>
        <taxon>Bacillati</taxon>
        <taxon>Bacillota</taxon>
        <taxon>Clostridia</taxon>
        <taxon>Halanaerobiales</taxon>
        <taxon>Halanaerobiaceae</taxon>
        <taxon>Halanaerobium</taxon>
    </lineage>
</organism>
<dbReference type="Gene3D" id="3.40.190.10">
    <property type="entry name" value="Periplasmic binding protein-like II"/>
    <property type="match status" value="1"/>
</dbReference>
<dbReference type="SUPFAM" id="SSF53850">
    <property type="entry name" value="Periplasmic binding protein-like II"/>
    <property type="match status" value="1"/>
</dbReference>
<sequence length="311" mass="35613">MKKTLTILLITAIFLGSFSMFTLAQDSDDVIKLADSNWPGLRGKNAIVKYILDNVGYKVERTTATDPMLRQGIIQGDMDIYLGTWMPSLKESRMKNQDKQHLVTKNMHTGSLGMAVPKYVAEQGVDSLADLHKYADKFDKKLYVGPSGWVYDGMLRKAQEDNTYNLKDWELVSSSPAALWSQLDKAINEKKWIVWAGWKPHWMNTVYDMVYLDDPKTIFGNKYSWVETITRKGFPEEHPEVTTFLKNFIITSETQSLLSYEIGQNEKDVDKFAEKWVKDNIYKVDSFLSLVEAPNGEPAIDILRKNIGMDK</sequence>
<evidence type="ECO:0000259" key="2">
    <source>
        <dbReference type="Pfam" id="PF04069"/>
    </source>
</evidence>
<dbReference type="Proteomes" id="UP000295176">
    <property type="component" value="Unassembled WGS sequence"/>
</dbReference>
<dbReference type="Pfam" id="PF04069">
    <property type="entry name" value="OpuAC"/>
    <property type="match status" value="1"/>
</dbReference>
<dbReference type="EMBL" id="SNXX01000055">
    <property type="protein sequence ID" value="TDP80903.1"/>
    <property type="molecule type" value="Genomic_DNA"/>
</dbReference>
<feature type="signal peptide" evidence="1">
    <location>
        <begin position="1"/>
        <end position="24"/>
    </location>
</feature>
<dbReference type="RefSeq" id="WP_133531365.1">
    <property type="nucleotide sequence ID" value="NZ_SNXX01000055.1"/>
</dbReference>
<comment type="caution">
    <text evidence="3">The sequence shown here is derived from an EMBL/GenBank/DDBJ whole genome shotgun (WGS) entry which is preliminary data.</text>
</comment>
<evidence type="ECO:0000313" key="4">
    <source>
        <dbReference type="Proteomes" id="UP000295176"/>
    </source>
</evidence>
<dbReference type="GO" id="GO:0022857">
    <property type="term" value="F:transmembrane transporter activity"/>
    <property type="evidence" value="ECO:0007669"/>
    <property type="project" value="InterPro"/>
</dbReference>
<evidence type="ECO:0000256" key="1">
    <source>
        <dbReference type="SAM" id="SignalP"/>
    </source>
</evidence>
<feature type="domain" description="ABC-type glycine betaine transport system substrate-binding" evidence="2">
    <location>
        <begin position="31"/>
        <end position="278"/>
    </location>
</feature>
<feature type="chain" id="PRO_5039521512" evidence="1">
    <location>
        <begin position="25"/>
        <end position="311"/>
    </location>
</feature>
<dbReference type="AlphaFoldDB" id="A0A4R6R4W6"/>
<dbReference type="InterPro" id="IPR007210">
    <property type="entry name" value="ABC_Gly_betaine_transp_sub-bd"/>
</dbReference>
<dbReference type="Gene3D" id="3.40.190.100">
    <property type="entry name" value="Glycine betaine-binding periplasmic protein, domain 2"/>
    <property type="match status" value="1"/>
</dbReference>